<evidence type="ECO:0000313" key="11">
    <source>
        <dbReference type="EMBL" id="KAG2196816.1"/>
    </source>
</evidence>
<sequence>MSEVYSELEAANSLHPKIKTTIQINEKKNCHFDIVYVLPASVFVDPYQLQDLAPLIGKATVFGEHDLELPLEKVKEWRGSIVFLRQETTSPVMQVTLPLHLRYQQPSEHLDKQPITIQAPWAGWTCGGGSDSLWPPIEHELISSPQVDSSAIFRRLSNDPTPLILSVPIGKVQDATVVTYGTFVSVVLCTLWIVYAVYLSVRKRRRLEAKGKRRKSE</sequence>
<evidence type="ECO:0000256" key="1">
    <source>
        <dbReference type="ARBA" id="ARBA00004389"/>
    </source>
</evidence>
<dbReference type="PANTHER" id="PTHR28650:SF1">
    <property type="entry name" value="PHOSPHATIDYLINOSITOL-GLYCAN BIOSYNTHESIS CLASS X PROTEIN"/>
    <property type="match status" value="1"/>
</dbReference>
<proteinExistence type="inferred from homology"/>
<evidence type="ECO:0000256" key="9">
    <source>
        <dbReference type="ARBA" id="ARBA00023180"/>
    </source>
</evidence>
<gene>
    <name evidence="11" type="ORF">INT47_002743</name>
</gene>
<dbReference type="AlphaFoldDB" id="A0A8H7QSF6"/>
<keyword evidence="7 10" id="KW-1133">Transmembrane helix</keyword>
<dbReference type="InterPro" id="IPR040039">
    <property type="entry name" value="PIGX"/>
</dbReference>
<evidence type="ECO:0000256" key="10">
    <source>
        <dbReference type="RuleBase" id="RU366056"/>
    </source>
</evidence>
<reference evidence="11" key="1">
    <citation type="submission" date="2020-12" db="EMBL/GenBank/DDBJ databases">
        <title>Metabolic potential, ecology and presence of endohyphal bacteria is reflected in genomic diversity of Mucoromycotina.</title>
        <authorList>
            <person name="Muszewska A."/>
            <person name="Okrasinska A."/>
            <person name="Steczkiewicz K."/>
            <person name="Drgas O."/>
            <person name="Orlowska M."/>
            <person name="Perlinska-Lenart U."/>
            <person name="Aleksandrzak-Piekarczyk T."/>
            <person name="Szatraj K."/>
            <person name="Zielenkiewicz U."/>
            <person name="Pilsyk S."/>
            <person name="Malc E."/>
            <person name="Mieczkowski P."/>
            <person name="Kruszewska J.S."/>
            <person name="Biernat P."/>
            <person name="Pawlowska J."/>
        </authorList>
    </citation>
    <scope>NUCLEOTIDE SEQUENCE</scope>
    <source>
        <strain evidence="11">WA0000017839</strain>
    </source>
</reference>
<dbReference type="InterPro" id="IPR013233">
    <property type="entry name" value="PIG-X/PBN1"/>
</dbReference>
<organism evidence="11 12">
    <name type="scientific">Mucor saturninus</name>
    <dbReference type="NCBI Taxonomy" id="64648"/>
    <lineage>
        <taxon>Eukaryota</taxon>
        <taxon>Fungi</taxon>
        <taxon>Fungi incertae sedis</taxon>
        <taxon>Mucoromycota</taxon>
        <taxon>Mucoromycotina</taxon>
        <taxon>Mucoromycetes</taxon>
        <taxon>Mucorales</taxon>
        <taxon>Mucorineae</taxon>
        <taxon>Mucoraceae</taxon>
        <taxon>Mucor</taxon>
    </lineage>
</organism>
<dbReference type="Pfam" id="PF08320">
    <property type="entry name" value="PIG-X"/>
    <property type="match status" value="1"/>
</dbReference>
<dbReference type="EMBL" id="JAEPRD010000139">
    <property type="protein sequence ID" value="KAG2196816.1"/>
    <property type="molecule type" value="Genomic_DNA"/>
</dbReference>
<comment type="pathway">
    <text evidence="2 10">Glycolipid biosynthesis; glycosylphosphatidylinositol-anchor biosynthesis.</text>
</comment>
<dbReference type="PANTHER" id="PTHR28650">
    <property type="entry name" value="PHOSPHATIDYLINOSITOL-GLYCAN BIOSYNTHESIS CLASS X PROTEIN"/>
    <property type="match status" value="1"/>
</dbReference>
<evidence type="ECO:0000256" key="4">
    <source>
        <dbReference type="ARBA" id="ARBA00022502"/>
    </source>
</evidence>
<evidence type="ECO:0000256" key="6">
    <source>
        <dbReference type="ARBA" id="ARBA00022824"/>
    </source>
</evidence>
<evidence type="ECO:0000256" key="5">
    <source>
        <dbReference type="ARBA" id="ARBA00022692"/>
    </source>
</evidence>
<keyword evidence="6 10" id="KW-0256">Endoplasmic reticulum</keyword>
<keyword evidence="12" id="KW-1185">Reference proteome</keyword>
<comment type="subcellular location">
    <subcellularLocation>
        <location evidence="1 10">Endoplasmic reticulum membrane</location>
        <topology evidence="1 10">Single-pass membrane protein</topology>
    </subcellularLocation>
</comment>
<keyword evidence="4 10" id="KW-0337">GPI-anchor biosynthesis</keyword>
<comment type="similarity">
    <text evidence="3 10">Belongs to the PIGX family.</text>
</comment>
<dbReference type="OrthoDB" id="5546453at2759"/>
<protein>
    <recommendedName>
        <fullName evidence="10">Protein PBN1</fullName>
    </recommendedName>
</protein>
<dbReference type="UniPathway" id="UPA00196"/>
<evidence type="ECO:0000313" key="12">
    <source>
        <dbReference type="Proteomes" id="UP000603453"/>
    </source>
</evidence>
<comment type="function">
    <text evidence="10">Required for proper folding and/or the stability of a subset of proteins in the endoplasmic reticulum. Component of glycosylphosphatidylinositol-mannosyltransferase 1 which transfers the first of the 4 mannoses in the GPI-anchor precursors during GPI-anchor biosynthesis. Probably acts by stabilizing the mannosyltransferase GPI14.</text>
</comment>
<dbReference type="GO" id="GO:0006506">
    <property type="term" value="P:GPI anchor biosynthetic process"/>
    <property type="evidence" value="ECO:0007669"/>
    <property type="project" value="UniProtKB-UniPathway"/>
</dbReference>
<feature type="transmembrane region" description="Helical" evidence="10">
    <location>
        <begin position="177"/>
        <end position="201"/>
    </location>
</feature>
<dbReference type="SMART" id="SM00780">
    <property type="entry name" value="PIG-X"/>
    <property type="match status" value="1"/>
</dbReference>
<accession>A0A8H7QSF6</accession>
<keyword evidence="9" id="KW-0325">Glycoprotein</keyword>
<keyword evidence="5 10" id="KW-0812">Transmembrane</keyword>
<evidence type="ECO:0000256" key="7">
    <source>
        <dbReference type="ARBA" id="ARBA00022989"/>
    </source>
</evidence>
<dbReference type="Proteomes" id="UP000603453">
    <property type="component" value="Unassembled WGS sequence"/>
</dbReference>
<evidence type="ECO:0000256" key="2">
    <source>
        <dbReference type="ARBA" id="ARBA00004687"/>
    </source>
</evidence>
<dbReference type="GO" id="GO:0005789">
    <property type="term" value="C:endoplasmic reticulum membrane"/>
    <property type="evidence" value="ECO:0007669"/>
    <property type="project" value="UniProtKB-SubCell"/>
</dbReference>
<evidence type="ECO:0000256" key="3">
    <source>
        <dbReference type="ARBA" id="ARBA00010345"/>
    </source>
</evidence>
<comment type="caution">
    <text evidence="11">The sequence shown here is derived from an EMBL/GenBank/DDBJ whole genome shotgun (WGS) entry which is preliminary data.</text>
</comment>
<evidence type="ECO:0000256" key="8">
    <source>
        <dbReference type="ARBA" id="ARBA00023136"/>
    </source>
</evidence>
<keyword evidence="8 10" id="KW-0472">Membrane</keyword>
<name>A0A8H7QSF6_9FUNG</name>